<dbReference type="CDD" id="cd22265">
    <property type="entry name" value="UDM1_RNF168"/>
    <property type="match status" value="1"/>
</dbReference>
<feature type="compositionally biased region" description="Basic and acidic residues" evidence="2">
    <location>
        <begin position="1265"/>
        <end position="1322"/>
    </location>
</feature>
<feature type="region of interest" description="Disordered" evidence="2">
    <location>
        <begin position="338"/>
        <end position="382"/>
    </location>
</feature>
<sequence>MASRKRGSSADQAHTHKRPKADRGPEEAVDGNNASGQVPRSRRKRDSSLSARGSQKKQKVEKHVVSNGTSKQENGDNPSFIAPEEARPELGKVKLVQAVPASADAADNNKRKTGQGKVDSWHAFKLAALKLKEAGHTSVKIEIDENTSLAKFFPLLPQSIFQTLPFKNCALEYRFESEDGKPAGASLIAEVELSGPLGEIWDVFNSVLGQEEPVLRVTAFLGVILDYDKDVAIESLTLAGCFVGCNIQYPATSKLLRITSLGASISITKNGEATLLDVAKAAVLPSAIEEKTNGQLTAQEQLAIETAKVLPSSSEEAKPIAPHGITRSEMLADDIVKAEEEEGEEEQEEEQDGEDEEIKESAKAEGNEDGDEEEDEDEDEEKVSHYINYSIFGTVELPVPGQPLALALDLDLSVVKDMMIFTMSPKGEKKAWDNVFGFDNFDLVNVLFKVGYPLKSKKHDESKGGIEYGSKEIEEDGEQETEEKLVSPSREKSKTEKKSEEDATKEKDFVELMDHFKMEREVEKETQPFVALQAGWESSVGEVTIYGKITRDFVSSSIKGKLHNVTFDKIKQLFEKTHNVSLGDTDIDIQAEKLSVELSKEGLRLEGELTIYGKQVTAKLLLSTEGVSLSAGTPNWEVDDDKTLTIEDAEVSFFVGCVGTKAGKDDIAAKAIKKSVGWYGGLSVKGTFTFREDLKITVSLQIVRKPGGGWGYIVIGQAESDLSLSDLVDFCPKGGDLDFSLKKVWLVASNIDVDPTMLPPDAQQFPVKKGIFLCTYLDTVPLIDGQSNLVKKANPKDLAYLYLGLQSGGLPSVAIYLPKTMSVELGPRVKVGDFYCRLSAGTSGPKIEFIGHVVVTMEASRELDFELLLEGDPVGGKLAMVMDGIIKNPFGLSERIVLGATGDGQKLGIQVGVIWAQLAATGMPAGLGLSGTLCIDYETPKQKTYGMTVNLSENPLDFIIVVNATSLSYMDLVDIASALTSTPIPAGDVSGASFKNLEIYASLGGSFGSQTYPPGLRMRGIMSINGKDAFFSCDISTSGLKLLACIPSFEVGCLKLTGEKDLPVLTDWPLAMQQITDEKVSKGDPDMTALVASQRYQGKYALLDLQVTLARQSFLLNGKIEIFGLTAYADIECQYKPEPKFSFDFSLNWNDLIKLKLHAKMLDNKYLDRPRDADFEISAVFEQTIIRQIVETLSAVMKTTSETLSKGVGKVKAELQALEDKKRAALEVLLEKLRAAEKALDEEKAVIERQIEANKQRTIDRGREFEEAKAASEARKQQRQHEADEEREIQRREARERKNQREAEENARVAQIARERQDKEGQKSQQQRNMISAFGGITTDEILRDARRELENVRRERDYWDRRVDEINGFLHPVDESEARAKLTVLVVYVASAETALNLLDNLVNSYEFHAATNLLNDLEDGLRNLSNRLEQSYYDAKATVQGFADDLNNTLNDLNHEYNTAMNEVQGLVDQASLELTNFLNEQRAALSNLTSQLDSLLNSAKAALVTTLHAELEDLKNDDTLLVAARKTLDGFDQLQQGAFDTLDGLMKDAVGSLVNIEHVSLEGRIFARGRQQAPFVVIVRGQFGGGRKRDFEFRLEWVPWREGADDASLFKRLGGLVMGFLNGEEEGVSKLKAD</sequence>
<feature type="region of interest" description="Disordered" evidence="2">
    <location>
        <begin position="1265"/>
        <end position="1330"/>
    </location>
</feature>
<feature type="compositionally biased region" description="Polar residues" evidence="2">
    <location>
        <begin position="66"/>
        <end position="77"/>
    </location>
</feature>
<feature type="compositionally biased region" description="Basic and acidic residues" evidence="2">
    <location>
        <begin position="458"/>
        <end position="472"/>
    </location>
</feature>
<feature type="coiled-coil region" evidence="1">
    <location>
        <begin position="1208"/>
        <end position="1257"/>
    </location>
</feature>
<reference evidence="3" key="1">
    <citation type="submission" date="2021-03" db="EMBL/GenBank/DDBJ databases">
        <authorList>
            <person name="Tagirdzhanova G."/>
        </authorList>
    </citation>
    <scope>NUCLEOTIDE SEQUENCE</scope>
</reference>
<accession>A0A8H3I5M5</accession>
<name>A0A8H3I5M5_9LECA</name>
<comment type="caution">
    <text evidence="3">The sequence shown here is derived from an EMBL/GenBank/DDBJ whole genome shotgun (WGS) entry which is preliminary data.</text>
</comment>
<dbReference type="PANTHER" id="PTHR34491">
    <property type="entry name" value="A-TYPE INCLUSION PROTEIN, PUTATIVE-RELATED"/>
    <property type="match status" value="1"/>
</dbReference>
<feature type="region of interest" description="Disordered" evidence="2">
    <location>
        <begin position="1"/>
        <end position="83"/>
    </location>
</feature>
<feature type="region of interest" description="Disordered" evidence="2">
    <location>
        <begin position="457"/>
        <end position="503"/>
    </location>
</feature>
<gene>
    <name evidence="3" type="ORF">HETSPECPRED_002594</name>
</gene>
<evidence type="ECO:0000256" key="2">
    <source>
        <dbReference type="SAM" id="MobiDB-lite"/>
    </source>
</evidence>
<evidence type="ECO:0000313" key="3">
    <source>
        <dbReference type="EMBL" id="CAF9915832.1"/>
    </source>
</evidence>
<proteinExistence type="predicted"/>
<feature type="compositionally biased region" description="Acidic residues" evidence="2">
    <location>
        <begin position="367"/>
        <end position="381"/>
    </location>
</feature>
<evidence type="ECO:0000256" key="1">
    <source>
        <dbReference type="SAM" id="Coils"/>
    </source>
</evidence>
<feature type="coiled-coil region" evidence="1">
    <location>
        <begin position="1409"/>
        <end position="1501"/>
    </location>
</feature>
<evidence type="ECO:0000313" key="4">
    <source>
        <dbReference type="Proteomes" id="UP000664521"/>
    </source>
</evidence>
<keyword evidence="4" id="KW-1185">Reference proteome</keyword>
<dbReference type="PANTHER" id="PTHR34491:SF74">
    <property type="entry name" value="DUF4456 DOMAIN-CONTAINING PROTEIN"/>
    <property type="match status" value="1"/>
</dbReference>
<protein>
    <submittedName>
        <fullName evidence="3">Uncharacterized protein</fullName>
    </submittedName>
</protein>
<dbReference type="OrthoDB" id="4455644at2759"/>
<organism evidence="3 4">
    <name type="scientific">Heterodermia speciosa</name>
    <dbReference type="NCBI Taxonomy" id="116794"/>
    <lineage>
        <taxon>Eukaryota</taxon>
        <taxon>Fungi</taxon>
        <taxon>Dikarya</taxon>
        <taxon>Ascomycota</taxon>
        <taxon>Pezizomycotina</taxon>
        <taxon>Lecanoromycetes</taxon>
        <taxon>OSLEUM clade</taxon>
        <taxon>Lecanoromycetidae</taxon>
        <taxon>Caliciales</taxon>
        <taxon>Physciaceae</taxon>
        <taxon>Heterodermia</taxon>
    </lineage>
</organism>
<dbReference type="Proteomes" id="UP000664521">
    <property type="component" value="Unassembled WGS sequence"/>
</dbReference>
<feature type="compositionally biased region" description="Basic and acidic residues" evidence="2">
    <location>
        <begin position="482"/>
        <end position="503"/>
    </location>
</feature>
<keyword evidence="1" id="KW-0175">Coiled coil</keyword>
<dbReference type="EMBL" id="CAJPDS010000016">
    <property type="protein sequence ID" value="CAF9915832.1"/>
    <property type="molecule type" value="Genomic_DNA"/>
</dbReference>
<feature type="compositionally biased region" description="Acidic residues" evidence="2">
    <location>
        <begin position="339"/>
        <end position="358"/>
    </location>
</feature>